<dbReference type="InterPro" id="IPR014966">
    <property type="entry name" value="FRG-dom"/>
</dbReference>
<dbReference type="Proteomes" id="UP000295472">
    <property type="component" value="Unassembled WGS sequence"/>
</dbReference>
<organism evidence="2 3">
    <name type="scientific">Halanaerobium congolense</name>
    <dbReference type="NCBI Taxonomy" id="54121"/>
    <lineage>
        <taxon>Bacteria</taxon>
        <taxon>Bacillati</taxon>
        <taxon>Bacillota</taxon>
        <taxon>Clostridia</taxon>
        <taxon>Halanaerobiales</taxon>
        <taxon>Halanaerobiaceae</taxon>
        <taxon>Halanaerobium</taxon>
    </lineage>
</organism>
<comment type="caution">
    <text evidence="2">The sequence shown here is derived from an EMBL/GenBank/DDBJ whole genome shotgun (WGS) entry which is preliminary data.</text>
</comment>
<dbReference type="Pfam" id="PF08867">
    <property type="entry name" value="FRG"/>
    <property type="match status" value="1"/>
</dbReference>
<evidence type="ECO:0000313" key="2">
    <source>
        <dbReference type="EMBL" id="TDX43629.1"/>
    </source>
</evidence>
<accession>A0A4V3GWE4</accession>
<reference evidence="2 3" key="1">
    <citation type="submission" date="2019-03" db="EMBL/GenBank/DDBJ databases">
        <title>Subsurface microbial communities from deep shales in Ohio and West Virginia, USA.</title>
        <authorList>
            <person name="Wrighton K."/>
        </authorList>
    </citation>
    <scope>NUCLEOTIDE SEQUENCE [LARGE SCALE GENOMIC DNA]</scope>
    <source>
        <strain evidence="2 3">DSMZ 11287</strain>
    </source>
</reference>
<gene>
    <name evidence="2" type="ORF">C7954_1158</name>
</gene>
<feature type="domain" description="FRG" evidence="1">
    <location>
        <begin position="165"/>
        <end position="257"/>
    </location>
</feature>
<dbReference type="AlphaFoldDB" id="A0A4V3GWE4"/>
<name>A0A4V3GWE4_9FIRM</name>
<dbReference type="SMART" id="SM00901">
    <property type="entry name" value="FRG"/>
    <property type="match status" value="1"/>
</dbReference>
<evidence type="ECO:0000259" key="1">
    <source>
        <dbReference type="SMART" id="SM00901"/>
    </source>
</evidence>
<dbReference type="RefSeq" id="WP_134059149.1">
    <property type="nucleotide sequence ID" value="NZ_SOEF01000015.1"/>
</dbReference>
<sequence length="533" mass="62629">MSAVFIYKDKNNEIIASDDELKINSHFEEDGKLKAKRNRADFREVKKGDKIIIYNDLAYEFLTAEALDNYCIEKNSGYIKISNINKCKYNNDEITKIIEYFKEDLRGFTFKKIADNVANLRTLSNDNKFENSGLAKLAKIILNNYYLILSYKDYLGKIEDFGKKSNSKIIYRGQTEEWNLVPSLFRQNYEIGVEKKLYKNIRKYNLNELGKKDNFIDELVKMQHYGIPTPLLDWSENPMTALFFAVSGNTDKDGYVIVSEPDDIFDFNEKEYEDLSKILDSIYSRDVEIDKVLDKLNNKKFINDLISQEKNNFFFINPIYGNDRIRSQAGLFSLSLLINQYDFNQIKETLVENMLKKQEANIKNKLKSGYEKELIDKYIEIFFQYTNAIFKLFFDKEDQFISELSRIYDNKNYNDLKDRIKFGFKSKDRGNNINEDLFKSILTIIHTAAFDFNEKIKNKIMFNDDLNSKAGKTTEVIPEKKIEFLILNEFKEEIREVLNELFNINSTNIYPDLEGYVKYIRGQFSSSGGVKFD</sequence>
<evidence type="ECO:0000313" key="3">
    <source>
        <dbReference type="Proteomes" id="UP000295472"/>
    </source>
</evidence>
<dbReference type="GeneID" id="57012732"/>
<proteinExistence type="predicted"/>
<protein>
    <submittedName>
        <fullName evidence="2">FRG domain-containing protein</fullName>
    </submittedName>
</protein>
<dbReference type="EMBL" id="SOEF01000015">
    <property type="protein sequence ID" value="TDX43629.1"/>
    <property type="molecule type" value="Genomic_DNA"/>
</dbReference>